<accession>A0ABU8EWI4</accession>
<feature type="transmembrane region" description="Helical" evidence="9">
    <location>
        <begin position="12"/>
        <end position="37"/>
    </location>
</feature>
<evidence type="ECO:0000256" key="6">
    <source>
        <dbReference type="ARBA" id="ARBA00022989"/>
    </source>
</evidence>
<feature type="transmembrane region" description="Helical" evidence="9">
    <location>
        <begin position="127"/>
        <end position="147"/>
    </location>
</feature>
<reference evidence="11 12" key="1">
    <citation type="submission" date="2023-12" db="EMBL/GenBank/DDBJ databases">
        <title>Friends and Foes: Symbiotic and Algicidal bacterial influence on Karenia brevis blooms.</title>
        <authorList>
            <person name="Fei C."/>
            <person name="Mohamed A.R."/>
            <person name="Booker A."/>
            <person name="Arshad M."/>
            <person name="Klass S."/>
            <person name="Ahn S."/>
            <person name="Gilbert P.M."/>
            <person name="Heil C.A."/>
            <person name="Martinez J.M."/>
            <person name="Amin S.A."/>
        </authorList>
    </citation>
    <scope>NUCLEOTIDE SEQUENCE [LARGE SCALE GENOMIC DNA]</scope>
    <source>
        <strain evidence="11 12">CE15</strain>
    </source>
</reference>
<evidence type="ECO:0000256" key="9">
    <source>
        <dbReference type="RuleBase" id="RU369079"/>
    </source>
</evidence>
<gene>
    <name evidence="11" type="ORF">WAE96_12880</name>
</gene>
<dbReference type="Pfam" id="PF04290">
    <property type="entry name" value="DctQ"/>
    <property type="match status" value="1"/>
</dbReference>
<sequence length="154" mass="17341">MLNKLNAFNMKVSILLIVAIFLLVLSQIVLRLFNLYIPSLNEICGYLLISSFFLALGYSFEQEKHIRVALVFEFDNPNLSHYAQVVSYLTATLICTFISNACIQLTIDSYHFHEVSSGEIAILEWPIQAIMAYASCVTTITIAFKGLEVLRGHS</sequence>
<comment type="function">
    <text evidence="9">Part of the tripartite ATP-independent periplasmic (TRAP) transport system.</text>
</comment>
<evidence type="ECO:0000256" key="5">
    <source>
        <dbReference type="ARBA" id="ARBA00022692"/>
    </source>
</evidence>
<comment type="caution">
    <text evidence="11">The sequence shown here is derived from an EMBL/GenBank/DDBJ whole genome shotgun (WGS) entry which is preliminary data.</text>
</comment>
<dbReference type="InterPro" id="IPR055348">
    <property type="entry name" value="DctQ"/>
</dbReference>
<comment type="subunit">
    <text evidence="9">The complex comprises the extracytoplasmic solute receptor protein and the two transmembrane proteins.</text>
</comment>
<dbReference type="InterPro" id="IPR007387">
    <property type="entry name" value="TRAP_DctQ"/>
</dbReference>
<keyword evidence="12" id="KW-1185">Reference proteome</keyword>
<evidence type="ECO:0000256" key="8">
    <source>
        <dbReference type="ARBA" id="ARBA00038436"/>
    </source>
</evidence>
<evidence type="ECO:0000256" key="7">
    <source>
        <dbReference type="ARBA" id="ARBA00023136"/>
    </source>
</evidence>
<dbReference type="RefSeq" id="WP_336435709.1">
    <property type="nucleotide sequence ID" value="NZ_JBAWKS010000001.1"/>
</dbReference>
<dbReference type="Proteomes" id="UP001382455">
    <property type="component" value="Unassembled WGS sequence"/>
</dbReference>
<dbReference type="EMBL" id="JBAWKS010000001">
    <property type="protein sequence ID" value="MEI4550556.1"/>
    <property type="molecule type" value="Genomic_DNA"/>
</dbReference>
<keyword evidence="6 9" id="KW-1133">Transmembrane helix</keyword>
<keyword evidence="5 9" id="KW-0812">Transmembrane</keyword>
<evidence type="ECO:0000259" key="10">
    <source>
        <dbReference type="Pfam" id="PF04290"/>
    </source>
</evidence>
<evidence type="ECO:0000313" key="12">
    <source>
        <dbReference type="Proteomes" id="UP001382455"/>
    </source>
</evidence>
<evidence type="ECO:0000313" key="11">
    <source>
        <dbReference type="EMBL" id="MEI4550556.1"/>
    </source>
</evidence>
<organism evidence="11 12">
    <name type="scientific">Pseudoalteromonas spongiae</name>
    <dbReference type="NCBI Taxonomy" id="298657"/>
    <lineage>
        <taxon>Bacteria</taxon>
        <taxon>Pseudomonadati</taxon>
        <taxon>Pseudomonadota</taxon>
        <taxon>Gammaproteobacteria</taxon>
        <taxon>Alteromonadales</taxon>
        <taxon>Pseudoalteromonadaceae</taxon>
        <taxon>Pseudoalteromonas</taxon>
    </lineage>
</organism>
<evidence type="ECO:0000256" key="2">
    <source>
        <dbReference type="ARBA" id="ARBA00022448"/>
    </source>
</evidence>
<dbReference type="PANTHER" id="PTHR35011:SF10">
    <property type="entry name" value="TRAP TRANSPORTER SMALL PERMEASE PROTEIN"/>
    <property type="match status" value="1"/>
</dbReference>
<keyword evidence="7 9" id="KW-0472">Membrane</keyword>
<comment type="similarity">
    <text evidence="8 9">Belongs to the TRAP transporter small permease family.</text>
</comment>
<protein>
    <recommendedName>
        <fullName evidence="9">TRAP transporter small permease protein</fullName>
    </recommendedName>
</protein>
<dbReference type="PANTHER" id="PTHR35011">
    <property type="entry name" value="2,3-DIKETO-L-GULONATE TRAP TRANSPORTER SMALL PERMEASE PROTEIN YIAM"/>
    <property type="match status" value="1"/>
</dbReference>
<name>A0ABU8EWI4_9GAMM</name>
<evidence type="ECO:0000256" key="1">
    <source>
        <dbReference type="ARBA" id="ARBA00004429"/>
    </source>
</evidence>
<evidence type="ECO:0000256" key="4">
    <source>
        <dbReference type="ARBA" id="ARBA00022519"/>
    </source>
</evidence>
<proteinExistence type="inferred from homology"/>
<feature type="transmembrane region" description="Helical" evidence="9">
    <location>
        <begin position="43"/>
        <end position="60"/>
    </location>
</feature>
<comment type="subcellular location">
    <subcellularLocation>
        <location evidence="1 9">Cell inner membrane</location>
        <topology evidence="1 9">Multi-pass membrane protein</topology>
    </subcellularLocation>
</comment>
<feature type="domain" description="Tripartite ATP-independent periplasmic transporters DctQ component" evidence="10">
    <location>
        <begin position="20"/>
        <end position="143"/>
    </location>
</feature>
<keyword evidence="3" id="KW-1003">Cell membrane</keyword>
<evidence type="ECO:0000256" key="3">
    <source>
        <dbReference type="ARBA" id="ARBA00022475"/>
    </source>
</evidence>
<keyword evidence="2 9" id="KW-0813">Transport</keyword>
<feature type="transmembrane region" description="Helical" evidence="9">
    <location>
        <begin position="85"/>
        <end position="107"/>
    </location>
</feature>
<keyword evidence="4 9" id="KW-0997">Cell inner membrane</keyword>